<evidence type="ECO:0000256" key="7">
    <source>
        <dbReference type="ARBA" id="ARBA00023136"/>
    </source>
</evidence>
<comment type="subcellular location">
    <subcellularLocation>
        <location evidence="1">Membrane</location>
    </subcellularLocation>
</comment>
<dbReference type="GO" id="GO:0005739">
    <property type="term" value="C:mitochondrion"/>
    <property type="evidence" value="ECO:0007669"/>
    <property type="project" value="GOC"/>
</dbReference>
<dbReference type="GO" id="GO:0042776">
    <property type="term" value="P:proton motive force-driven mitochondrial ATP synthesis"/>
    <property type="evidence" value="ECO:0007669"/>
    <property type="project" value="TreeGrafter"/>
</dbReference>
<keyword evidence="11" id="KW-1133">Transmembrane helix</keyword>
<dbReference type="InterPro" id="IPR050053">
    <property type="entry name" value="ATPase_alpha/beta_chains"/>
</dbReference>
<keyword evidence="7 11" id="KW-0472">Membrane</keyword>
<evidence type="ECO:0000256" key="1">
    <source>
        <dbReference type="ARBA" id="ARBA00004370"/>
    </source>
</evidence>
<dbReference type="PANTHER" id="PTHR15184">
    <property type="entry name" value="ATP SYNTHASE"/>
    <property type="match status" value="1"/>
</dbReference>
<dbReference type="CDD" id="cd18115">
    <property type="entry name" value="ATP-synt_F1_beta_N"/>
    <property type="match status" value="1"/>
</dbReference>
<comment type="caution">
    <text evidence="13">The sequence shown here is derived from an EMBL/GenBank/DDBJ whole genome shotgun (WGS) entry which is preliminary data.</text>
</comment>
<accession>A0A9N9J2W9</accession>
<dbReference type="InterPro" id="IPR036121">
    <property type="entry name" value="ATPase_F1/V1/A1_a/bsu_N_sf"/>
</dbReference>
<proteinExistence type="inferred from homology"/>
<evidence type="ECO:0000256" key="2">
    <source>
        <dbReference type="ARBA" id="ARBA00008936"/>
    </source>
</evidence>
<feature type="non-terminal residue" evidence="13">
    <location>
        <position position="1"/>
    </location>
</feature>
<sequence>PLFVHYAMATFFTAQRFFWFDFIFCSAIYFSNIVKFRYQSKFRVKAELEGPDDGGPWKNLEYDINEPSFSQYSSVTALKCSELIKMTFIHRAASRFINKKPAFGNLITRNVLKTATSYRGRSYATEASNYGTIQAVIGAVVDVQFDEKNLPSILNSLEVQKEGGRLVLEVAQHLGQNVVRTIAMDGTE</sequence>
<evidence type="ECO:0000256" key="11">
    <source>
        <dbReference type="SAM" id="Phobius"/>
    </source>
</evidence>
<keyword evidence="8" id="KW-0139">CF(1)</keyword>
<dbReference type="InterPro" id="IPR004100">
    <property type="entry name" value="ATPase_F1/V1/A1_a/bsu_N"/>
</dbReference>
<dbReference type="PANTHER" id="PTHR15184:SF71">
    <property type="entry name" value="ATP SYNTHASE SUBUNIT BETA, MITOCHONDRIAL"/>
    <property type="match status" value="1"/>
</dbReference>
<dbReference type="Gene3D" id="2.40.10.170">
    <property type="match status" value="1"/>
</dbReference>
<name>A0A9N9J2W9_9GLOM</name>
<keyword evidence="9" id="KW-0066">ATP synthesis</keyword>
<comment type="similarity">
    <text evidence="2">Belongs to the ATPase alpha/beta chains family.</text>
</comment>
<dbReference type="GO" id="GO:0005524">
    <property type="term" value="F:ATP binding"/>
    <property type="evidence" value="ECO:0007669"/>
    <property type="project" value="UniProtKB-KW"/>
</dbReference>
<evidence type="ECO:0000256" key="5">
    <source>
        <dbReference type="ARBA" id="ARBA00022840"/>
    </source>
</evidence>
<feature type="domain" description="ATPase F1/V1/A1 complex alpha/beta subunit N-terminal" evidence="12">
    <location>
        <begin position="133"/>
        <end position="188"/>
    </location>
</feature>
<dbReference type="Proteomes" id="UP000789342">
    <property type="component" value="Unassembled WGS sequence"/>
</dbReference>
<feature type="transmembrane region" description="Helical" evidence="11">
    <location>
        <begin position="17"/>
        <end position="34"/>
    </location>
</feature>
<keyword evidence="14" id="KW-1185">Reference proteome</keyword>
<keyword evidence="11" id="KW-0812">Transmembrane</keyword>
<evidence type="ECO:0000256" key="3">
    <source>
        <dbReference type="ARBA" id="ARBA00022448"/>
    </source>
</evidence>
<gene>
    <name evidence="13" type="ORF">AMORRO_LOCUS15839</name>
</gene>
<organism evidence="13 14">
    <name type="scientific">Acaulospora morrowiae</name>
    <dbReference type="NCBI Taxonomy" id="94023"/>
    <lineage>
        <taxon>Eukaryota</taxon>
        <taxon>Fungi</taxon>
        <taxon>Fungi incertae sedis</taxon>
        <taxon>Mucoromycota</taxon>
        <taxon>Glomeromycotina</taxon>
        <taxon>Glomeromycetes</taxon>
        <taxon>Diversisporales</taxon>
        <taxon>Acaulosporaceae</taxon>
        <taxon>Acaulospora</taxon>
    </lineage>
</organism>
<reference evidence="13" key="1">
    <citation type="submission" date="2021-06" db="EMBL/GenBank/DDBJ databases">
        <authorList>
            <person name="Kallberg Y."/>
            <person name="Tangrot J."/>
            <person name="Rosling A."/>
        </authorList>
    </citation>
    <scope>NUCLEOTIDE SEQUENCE</scope>
    <source>
        <strain evidence="13">CL551</strain>
    </source>
</reference>
<evidence type="ECO:0000256" key="6">
    <source>
        <dbReference type="ARBA" id="ARBA00023065"/>
    </source>
</evidence>
<evidence type="ECO:0000313" key="13">
    <source>
        <dbReference type="EMBL" id="CAG8759868.1"/>
    </source>
</evidence>
<dbReference type="AlphaFoldDB" id="A0A9N9J2W9"/>
<dbReference type="GO" id="GO:0046933">
    <property type="term" value="F:proton-transporting ATP synthase activity, rotational mechanism"/>
    <property type="evidence" value="ECO:0007669"/>
    <property type="project" value="TreeGrafter"/>
</dbReference>
<dbReference type="Pfam" id="PF02874">
    <property type="entry name" value="ATP-synt_ab_N"/>
    <property type="match status" value="1"/>
</dbReference>
<keyword evidence="5" id="KW-0067">ATP-binding</keyword>
<keyword evidence="6" id="KW-0406">Ion transport</keyword>
<feature type="non-terminal residue" evidence="13">
    <location>
        <position position="188"/>
    </location>
</feature>
<dbReference type="SUPFAM" id="SSF50615">
    <property type="entry name" value="N-terminal domain of alpha and beta subunits of F1 ATP synthase"/>
    <property type="match status" value="1"/>
</dbReference>
<evidence type="ECO:0000256" key="4">
    <source>
        <dbReference type="ARBA" id="ARBA00022741"/>
    </source>
</evidence>
<evidence type="ECO:0000256" key="10">
    <source>
        <dbReference type="ARBA" id="ARBA00048383"/>
    </source>
</evidence>
<dbReference type="OrthoDB" id="14523at2759"/>
<evidence type="ECO:0000313" key="14">
    <source>
        <dbReference type="Proteomes" id="UP000789342"/>
    </source>
</evidence>
<dbReference type="EMBL" id="CAJVPV010040191">
    <property type="protein sequence ID" value="CAG8759868.1"/>
    <property type="molecule type" value="Genomic_DNA"/>
</dbReference>
<dbReference type="GO" id="GO:0045259">
    <property type="term" value="C:proton-transporting ATP synthase complex"/>
    <property type="evidence" value="ECO:0007669"/>
    <property type="project" value="UniProtKB-KW"/>
</dbReference>
<evidence type="ECO:0000259" key="12">
    <source>
        <dbReference type="Pfam" id="PF02874"/>
    </source>
</evidence>
<evidence type="ECO:0000256" key="9">
    <source>
        <dbReference type="ARBA" id="ARBA00023310"/>
    </source>
</evidence>
<keyword evidence="3" id="KW-0813">Transport</keyword>
<keyword evidence="4" id="KW-0547">Nucleotide-binding</keyword>
<protein>
    <submittedName>
        <fullName evidence="13">11600_t:CDS:1</fullName>
    </submittedName>
</protein>
<comment type="catalytic activity">
    <reaction evidence="10">
        <text>ATP + H2O + 4 H(+)(in) = ADP + phosphate + 5 H(+)(out)</text>
        <dbReference type="Rhea" id="RHEA:57720"/>
        <dbReference type="ChEBI" id="CHEBI:15377"/>
        <dbReference type="ChEBI" id="CHEBI:15378"/>
        <dbReference type="ChEBI" id="CHEBI:30616"/>
        <dbReference type="ChEBI" id="CHEBI:43474"/>
        <dbReference type="ChEBI" id="CHEBI:456216"/>
        <dbReference type="EC" id="7.1.2.2"/>
    </reaction>
</comment>
<evidence type="ECO:0000256" key="8">
    <source>
        <dbReference type="ARBA" id="ARBA00023196"/>
    </source>
</evidence>